<keyword evidence="2" id="KW-1185">Reference proteome</keyword>
<dbReference type="HOGENOM" id="CLU_2663003_0_0_11"/>
<name>R4SRW0_9PSEU</name>
<reference evidence="1 2" key="1">
    <citation type="journal article" date="2013" name="BMC Genomics">
        <title>ContigScape: a Cytoscape plugin facilitating microbial genome gap closing.</title>
        <authorList>
            <person name="Tang B."/>
            <person name="Wang Q."/>
            <person name="Yang M."/>
            <person name="Xie F."/>
            <person name="Zhu Y."/>
            <person name="Zhuo Y."/>
            <person name="Wang S."/>
            <person name="Gao H."/>
            <person name="Ding X."/>
            <person name="Zhang L."/>
            <person name="Zhao G."/>
            <person name="Zheng H."/>
        </authorList>
    </citation>
    <scope>NUCLEOTIDE SEQUENCE [LARGE SCALE GENOMIC DNA]</scope>
    <source>
        <strain evidence="1 2">HCCB10007</strain>
    </source>
</reference>
<sequence>MRMDEAPWARTNAGELVAKVFQTFQPHVDELDQAGFDTVQVIAGVDQAESQAAEAFQRIDQVVETVTLWFHPASN</sequence>
<evidence type="ECO:0000313" key="1">
    <source>
        <dbReference type="EMBL" id="AGM02891.1"/>
    </source>
</evidence>
<dbReference type="EMBL" id="CP003410">
    <property type="protein sequence ID" value="AGM02891.1"/>
    <property type="molecule type" value="Genomic_DNA"/>
</dbReference>
<gene>
    <name evidence="1" type="ORF">AORI_0302</name>
</gene>
<dbReference type="Proteomes" id="UP000013968">
    <property type="component" value="Chromosome"/>
</dbReference>
<evidence type="ECO:0000313" key="2">
    <source>
        <dbReference type="Proteomes" id="UP000013968"/>
    </source>
</evidence>
<dbReference type="PATRIC" id="fig|1156913.3.peg.307"/>
<protein>
    <submittedName>
        <fullName evidence="1">Uncharacterized protein</fullName>
    </submittedName>
</protein>
<dbReference type="AlphaFoldDB" id="R4SRW0"/>
<dbReference type="KEGG" id="aoi:AORI_0302"/>
<proteinExistence type="predicted"/>
<organism evidence="1 2">
    <name type="scientific">Amycolatopsis keratiniphila</name>
    <dbReference type="NCBI Taxonomy" id="129921"/>
    <lineage>
        <taxon>Bacteria</taxon>
        <taxon>Bacillati</taxon>
        <taxon>Actinomycetota</taxon>
        <taxon>Actinomycetes</taxon>
        <taxon>Pseudonocardiales</taxon>
        <taxon>Pseudonocardiaceae</taxon>
        <taxon>Amycolatopsis</taxon>
        <taxon>Amycolatopsis japonica group</taxon>
    </lineage>
</organism>
<accession>R4SRW0</accession>